<dbReference type="AlphaFoldDB" id="A0A194UV90"/>
<dbReference type="Proteomes" id="UP000078576">
    <property type="component" value="Unassembled WGS sequence"/>
</dbReference>
<gene>
    <name evidence="1" type="ORF">VP1G_02942</name>
</gene>
<dbReference type="OrthoDB" id="4480078at2759"/>
<name>A0A194UV90_CYTMA</name>
<organism evidence="1 2">
    <name type="scientific">Cytospora mali</name>
    <name type="common">Apple Valsa canker fungus</name>
    <name type="synonym">Valsa mali</name>
    <dbReference type="NCBI Taxonomy" id="578113"/>
    <lineage>
        <taxon>Eukaryota</taxon>
        <taxon>Fungi</taxon>
        <taxon>Dikarya</taxon>
        <taxon>Ascomycota</taxon>
        <taxon>Pezizomycotina</taxon>
        <taxon>Sordariomycetes</taxon>
        <taxon>Sordariomycetidae</taxon>
        <taxon>Diaporthales</taxon>
        <taxon>Cytosporaceae</taxon>
        <taxon>Cytospora</taxon>
    </lineage>
</organism>
<sequence length="260" mass="29108">MPFFRRLLVTSVVVGAPTYYAYHTVTRLEAKYPRLQPEAASTAAFRAPSVGLYDYSGKYHTPHVDVYGGKVPAKILQNYHDPVTGRKLSPEEAWARHFFESPVLQLEAKLFGGFSKGPGDCGEQGFYTGQALFNGGLEVLRPPSHPSSFLRLSLGKPEPLLAHWTLPPQLVSFCRKAATDWGYPFRFMSGGRHEWSIGDVAHDGMVEVRFGSAHDYEWIDSEGKNQKTIPEWTARLHRAYAIWLLDERIKALKKAAAADA</sequence>
<protein>
    <submittedName>
        <fullName evidence="1">Uncharacterized protein</fullName>
    </submittedName>
</protein>
<reference evidence="2" key="1">
    <citation type="submission" date="2014-12" db="EMBL/GenBank/DDBJ databases">
        <title>Genome Sequence of Valsa Canker Pathogens Uncovers a Specific Adaption of Colonization on Woody Bark.</title>
        <authorList>
            <person name="Yin Z."/>
            <person name="Liu H."/>
            <person name="Gao X."/>
            <person name="Li Z."/>
            <person name="Song N."/>
            <person name="Ke X."/>
            <person name="Dai Q."/>
            <person name="Wu Y."/>
            <person name="Sun Y."/>
            <person name="Xu J.-R."/>
            <person name="Kang Z.K."/>
            <person name="Wang L."/>
            <person name="Huang L."/>
        </authorList>
    </citation>
    <scope>NUCLEOTIDE SEQUENCE [LARGE SCALE GENOMIC DNA]</scope>
    <source>
        <strain evidence="2">SXYL134</strain>
    </source>
</reference>
<evidence type="ECO:0000313" key="2">
    <source>
        <dbReference type="Proteomes" id="UP000078576"/>
    </source>
</evidence>
<proteinExistence type="predicted"/>
<dbReference type="EMBL" id="KN714681">
    <property type="protein sequence ID" value="KUI55526.1"/>
    <property type="molecule type" value="Genomic_DNA"/>
</dbReference>
<keyword evidence="2" id="KW-1185">Reference proteome</keyword>
<evidence type="ECO:0000313" key="1">
    <source>
        <dbReference type="EMBL" id="KUI55526.1"/>
    </source>
</evidence>
<dbReference type="STRING" id="694573.A0A194UV90"/>
<accession>A0A194UV90</accession>